<dbReference type="FunFam" id="3.40.30.10:FF:000142">
    <property type="entry name" value="Elongation factor 1 gamma"/>
    <property type="match status" value="1"/>
</dbReference>
<gene>
    <name evidence="3" type="ORF">PMKS-003961</name>
</gene>
<dbReference type="InterPro" id="IPR036249">
    <property type="entry name" value="Thioredoxin-like_sf"/>
</dbReference>
<feature type="domain" description="GST C-terminal" evidence="2">
    <location>
        <begin position="83"/>
        <end position="191"/>
    </location>
</feature>
<protein>
    <recommendedName>
        <fullName evidence="2">GST C-terminal domain-containing protein</fullName>
    </recommendedName>
</protein>
<dbReference type="Gene3D" id="3.40.30.10">
    <property type="entry name" value="Glutaredoxin"/>
    <property type="match status" value="1"/>
</dbReference>
<dbReference type="Proteomes" id="UP000186136">
    <property type="component" value="Unassembled WGS sequence"/>
</dbReference>
<sequence>MVLGTLYYYPAFPRSGWLVPLAKYLQLEITAKSSAESAEFSSLFMLKRTPAFISENGFKLTEMIAIALYFVQKSDKKEFAGVTDEEKALQVKWLSFFNSDVITSAFALARASTEEEKLKSSAKLEANLAFVDDQLSKTKFLSGETPLVSDMFAYVLFTVMKDYNLKIENSPNIDRYIDELKVHPLGKLVDV</sequence>
<comment type="caution">
    <text evidence="3">The sequence shown here is derived from an EMBL/GenBank/DDBJ whole genome shotgun (WGS) entry which is preliminary data.</text>
</comment>
<dbReference type="PANTHER" id="PTHR43986:SF1">
    <property type="entry name" value="ELONGATION FACTOR 1-GAMMA"/>
    <property type="match status" value="1"/>
</dbReference>
<comment type="similarity">
    <text evidence="1">Belongs to the GST superfamily.</text>
</comment>
<dbReference type="PROSITE" id="PS50405">
    <property type="entry name" value="GST_CTER"/>
    <property type="match status" value="1"/>
</dbReference>
<dbReference type="InterPro" id="IPR004046">
    <property type="entry name" value="GST_C"/>
</dbReference>
<dbReference type="SUPFAM" id="SSF52833">
    <property type="entry name" value="Thioredoxin-like"/>
    <property type="match status" value="1"/>
</dbReference>
<dbReference type="Pfam" id="PF02798">
    <property type="entry name" value="GST_N"/>
    <property type="match status" value="1"/>
</dbReference>
<dbReference type="InterPro" id="IPR010987">
    <property type="entry name" value="Glutathione-S-Trfase_C-like"/>
</dbReference>
<keyword evidence="4" id="KW-1185">Reference proteome</keyword>
<accession>A0A1Q2YLR0</accession>
<dbReference type="EMBL" id="BDGI01000178">
    <property type="protein sequence ID" value="GAV30447.1"/>
    <property type="molecule type" value="Genomic_DNA"/>
</dbReference>
<name>A0A1Q2YLR0_9ASCO</name>
<dbReference type="InterPro" id="IPR050802">
    <property type="entry name" value="EF-GSTs"/>
</dbReference>
<dbReference type="PANTHER" id="PTHR43986">
    <property type="entry name" value="ELONGATION FACTOR 1-GAMMA"/>
    <property type="match status" value="1"/>
</dbReference>
<dbReference type="GO" id="GO:0005634">
    <property type="term" value="C:nucleus"/>
    <property type="evidence" value="ECO:0007669"/>
    <property type="project" value="TreeGrafter"/>
</dbReference>
<dbReference type="Gene3D" id="1.20.1050.10">
    <property type="match status" value="1"/>
</dbReference>
<dbReference type="AlphaFoldDB" id="A0A1Q2YLR0"/>
<dbReference type="GO" id="GO:0005737">
    <property type="term" value="C:cytoplasm"/>
    <property type="evidence" value="ECO:0007669"/>
    <property type="project" value="TreeGrafter"/>
</dbReference>
<proteinExistence type="inferred from homology"/>
<dbReference type="InterPro" id="IPR036282">
    <property type="entry name" value="Glutathione-S-Trfase_C_sf"/>
</dbReference>
<evidence type="ECO:0000313" key="4">
    <source>
        <dbReference type="Proteomes" id="UP000186136"/>
    </source>
</evidence>
<evidence type="ECO:0000256" key="1">
    <source>
        <dbReference type="RuleBase" id="RU003494"/>
    </source>
</evidence>
<dbReference type="Pfam" id="PF00043">
    <property type="entry name" value="GST_C"/>
    <property type="match status" value="1"/>
</dbReference>
<evidence type="ECO:0000259" key="2">
    <source>
        <dbReference type="PROSITE" id="PS50405"/>
    </source>
</evidence>
<reference evidence="3 4" key="1">
    <citation type="submission" date="2016-08" db="EMBL/GenBank/DDBJ databases">
        <title>Whole genome shotgun sequence of Pichia membranifaciens KS47-1.</title>
        <authorList>
            <person name="Konishi M."/>
            <person name="Ishida M."/>
            <person name="Arakawa T."/>
            <person name="Kato Y."/>
            <person name="Horiuchi J."/>
        </authorList>
    </citation>
    <scope>NUCLEOTIDE SEQUENCE [LARGE SCALE GENOMIC DNA]</scope>
    <source>
        <strain evidence="3 4">KS47-1</strain>
    </source>
</reference>
<organism evidence="3 4">
    <name type="scientific">Pichia membranifaciens</name>
    <dbReference type="NCBI Taxonomy" id="4926"/>
    <lineage>
        <taxon>Eukaryota</taxon>
        <taxon>Fungi</taxon>
        <taxon>Dikarya</taxon>
        <taxon>Ascomycota</taxon>
        <taxon>Saccharomycotina</taxon>
        <taxon>Pichiomycetes</taxon>
        <taxon>Pichiales</taxon>
        <taxon>Pichiaceae</taxon>
        <taxon>Pichia</taxon>
    </lineage>
</organism>
<evidence type="ECO:0000313" key="3">
    <source>
        <dbReference type="EMBL" id="GAV30447.1"/>
    </source>
</evidence>
<dbReference type="GO" id="GO:0006414">
    <property type="term" value="P:translational elongation"/>
    <property type="evidence" value="ECO:0007669"/>
    <property type="project" value="TreeGrafter"/>
</dbReference>
<dbReference type="InterPro" id="IPR004045">
    <property type="entry name" value="Glutathione_S-Trfase_N"/>
</dbReference>
<dbReference type="SUPFAM" id="SSF47616">
    <property type="entry name" value="GST C-terminal domain-like"/>
    <property type="match status" value="1"/>
</dbReference>
<dbReference type="OrthoDB" id="249703at2759"/>